<evidence type="ECO:0000259" key="1">
    <source>
        <dbReference type="Pfam" id="PF13456"/>
    </source>
</evidence>
<gene>
    <name evidence="2" type="ORF">V6N12_050629</name>
</gene>
<keyword evidence="3" id="KW-1185">Reference proteome</keyword>
<dbReference type="InterPro" id="IPR044730">
    <property type="entry name" value="RNase_H-like_dom_plant"/>
</dbReference>
<protein>
    <recommendedName>
        <fullName evidence="1">RNase H type-1 domain-containing protein</fullName>
    </recommendedName>
</protein>
<evidence type="ECO:0000313" key="2">
    <source>
        <dbReference type="EMBL" id="KAK8600780.1"/>
    </source>
</evidence>
<dbReference type="PANTHER" id="PTHR47074:SF61">
    <property type="entry name" value="RNASE H TYPE-1 DOMAIN-CONTAINING PROTEIN"/>
    <property type="match status" value="1"/>
</dbReference>
<organism evidence="2 3">
    <name type="scientific">Hibiscus sabdariffa</name>
    <name type="common">roselle</name>
    <dbReference type="NCBI Taxonomy" id="183260"/>
    <lineage>
        <taxon>Eukaryota</taxon>
        <taxon>Viridiplantae</taxon>
        <taxon>Streptophyta</taxon>
        <taxon>Embryophyta</taxon>
        <taxon>Tracheophyta</taxon>
        <taxon>Spermatophyta</taxon>
        <taxon>Magnoliopsida</taxon>
        <taxon>eudicotyledons</taxon>
        <taxon>Gunneridae</taxon>
        <taxon>Pentapetalae</taxon>
        <taxon>rosids</taxon>
        <taxon>malvids</taxon>
        <taxon>Malvales</taxon>
        <taxon>Malvaceae</taxon>
        <taxon>Malvoideae</taxon>
        <taxon>Hibiscus</taxon>
    </lineage>
</organism>
<dbReference type="InterPro" id="IPR012337">
    <property type="entry name" value="RNaseH-like_sf"/>
</dbReference>
<dbReference type="CDD" id="cd06222">
    <property type="entry name" value="RNase_H_like"/>
    <property type="match status" value="1"/>
</dbReference>
<sequence>MPKRLEFLILIRAISTSRNKLVHDNVKRDAYAVFWFSMNYVQEITSVSRSLAIPQNPMLAKWSRPSDPSVKINMDATFDSSSGRTSSGVVVRDSNGLVLGSCFIPSVNISSPFAAEALEVILDLRFALDLGCMHVVLESDSLTIISKLKSGVDDCSLLRPYIADAQSMARAFFSCQFSFTPRSVNGVAHCLARLGQVLAVDSYWVEDVPPQAAALVHVDRRCSEPP</sequence>
<dbReference type="EMBL" id="JBBPBM010000001">
    <property type="protein sequence ID" value="KAK8600780.1"/>
    <property type="molecule type" value="Genomic_DNA"/>
</dbReference>
<dbReference type="InterPro" id="IPR052929">
    <property type="entry name" value="RNase_H-like_EbsB-rel"/>
</dbReference>
<reference evidence="2 3" key="1">
    <citation type="journal article" date="2024" name="G3 (Bethesda)">
        <title>Genome assembly of Hibiscus sabdariffa L. provides insights into metabolisms of medicinal natural products.</title>
        <authorList>
            <person name="Kim T."/>
        </authorList>
    </citation>
    <scope>NUCLEOTIDE SEQUENCE [LARGE SCALE GENOMIC DNA]</scope>
    <source>
        <strain evidence="2">TK-2024</strain>
        <tissue evidence="2">Old leaves</tissue>
    </source>
</reference>
<proteinExistence type="predicted"/>
<feature type="domain" description="RNase H type-1" evidence="1">
    <location>
        <begin position="73"/>
        <end position="193"/>
    </location>
</feature>
<comment type="caution">
    <text evidence="2">The sequence shown here is derived from an EMBL/GenBank/DDBJ whole genome shotgun (WGS) entry which is preliminary data.</text>
</comment>
<dbReference type="SUPFAM" id="SSF53098">
    <property type="entry name" value="Ribonuclease H-like"/>
    <property type="match status" value="1"/>
</dbReference>
<dbReference type="Pfam" id="PF13456">
    <property type="entry name" value="RVT_3"/>
    <property type="match status" value="1"/>
</dbReference>
<dbReference type="InterPro" id="IPR036397">
    <property type="entry name" value="RNaseH_sf"/>
</dbReference>
<name>A0ABR2GDK5_9ROSI</name>
<dbReference type="PANTHER" id="PTHR47074">
    <property type="entry name" value="BNAC02G40300D PROTEIN"/>
    <property type="match status" value="1"/>
</dbReference>
<dbReference type="Gene3D" id="3.30.420.10">
    <property type="entry name" value="Ribonuclease H-like superfamily/Ribonuclease H"/>
    <property type="match status" value="1"/>
</dbReference>
<evidence type="ECO:0000313" key="3">
    <source>
        <dbReference type="Proteomes" id="UP001472677"/>
    </source>
</evidence>
<dbReference type="InterPro" id="IPR002156">
    <property type="entry name" value="RNaseH_domain"/>
</dbReference>
<dbReference type="Proteomes" id="UP001472677">
    <property type="component" value="Unassembled WGS sequence"/>
</dbReference>
<accession>A0ABR2GDK5</accession>